<dbReference type="VEuPathDB" id="FungiDB:SDRG_16431"/>
<proteinExistence type="inferred from homology"/>
<evidence type="ECO:0000256" key="2">
    <source>
        <dbReference type="SAM" id="SignalP"/>
    </source>
</evidence>
<name>T0R118_SAPDV</name>
<dbReference type="InterPro" id="IPR006597">
    <property type="entry name" value="Sel1-like"/>
</dbReference>
<gene>
    <name evidence="3" type="ORF">SDRG_16431</name>
</gene>
<feature type="chain" id="PRO_5004583659" evidence="2">
    <location>
        <begin position="19"/>
        <end position="689"/>
    </location>
</feature>
<dbReference type="OrthoDB" id="77593at2759"/>
<dbReference type="InterPro" id="IPR011990">
    <property type="entry name" value="TPR-like_helical_dom_sf"/>
</dbReference>
<dbReference type="RefSeq" id="XP_008620863.1">
    <property type="nucleotide sequence ID" value="XM_008622641.1"/>
</dbReference>
<dbReference type="OMA" id="CHEAGWA"/>
<protein>
    <submittedName>
        <fullName evidence="3">Uncharacterized protein</fullName>
    </submittedName>
</protein>
<dbReference type="STRING" id="1156394.T0R118"/>
<dbReference type="InParanoid" id="T0R118"/>
<evidence type="ECO:0000313" key="3">
    <source>
        <dbReference type="EMBL" id="EQC25693.1"/>
    </source>
</evidence>
<dbReference type="AlphaFoldDB" id="T0R118"/>
<reference evidence="3 4" key="1">
    <citation type="submission" date="2012-04" db="EMBL/GenBank/DDBJ databases">
        <title>The Genome Sequence of Saprolegnia declina VS20.</title>
        <authorList>
            <consortium name="The Broad Institute Genome Sequencing Platform"/>
            <person name="Russ C."/>
            <person name="Nusbaum C."/>
            <person name="Tyler B."/>
            <person name="van West P."/>
            <person name="Dieguez-Uribeondo J."/>
            <person name="de Bruijn I."/>
            <person name="Tripathy S."/>
            <person name="Jiang R."/>
            <person name="Young S.K."/>
            <person name="Zeng Q."/>
            <person name="Gargeya S."/>
            <person name="Fitzgerald M."/>
            <person name="Haas B."/>
            <person name="Abouelleil A."/>
            <person name="Alvarado L."/>
            <person name="Arachchi H.M."/>
            <person name="Berlin A."/>
            <person name="Chapman S.B."/>
            <person name="Goldberg J."/>
            <person name="Griggs A."/>
            <person name="Gujja S."/>
            <person name="Hansen M."/>
            <person name="Howarth C."/>
            <person name="Imamovic A."/>
            <person name="Larimer J."/>
            <person name="McCowen C."/>
            <person name="Montmayeur A."/>
            <person name="Murphy C."/>
            <person name="Neiman D."/>
            <person name="Pearson M."/>
            <person name="Priest M."/>
            <person name="Roberts A."/>
            <person name="Saif S."/>
            <person name="Shea T."/>
            <person name="Sisk P."/>
            <person name="Sykes S."/>
            <person name="Wortman J."/>
            <person name="Nusbaum C."/>
            <person name="Birren B."/>
        </authorList>
    </citation>
    <scope>NUCLEOTIDE SEQUENCE [LARGE SCALE GENOMIC DNA]</scope>
    <source>
        <strain evidence="3 4">VS20</strain>
    </source>
</reference>
<sequence>MVRVVAVLLLLAWQRVAAEAASAGETRTWVYDDARNPWSGRAVASTDGGRIDAVRAFVDRTTQIFDAPDDISLETLLEMETALHEHFRALLEAAPADADETIELHASLQDLMELISSERRYIKAHPSAPLSDAFVDIHDDLLSHGYDATTFESWVAVATTEVEPAVAYAQIAQYLLLEPNVKAHPLTSLERVHGFLAQAAILASTQVLHALLALAFNGTDSPAVDAAEAAIRLHAPDDYVARMVLAERLWTQQWATEHNDEALCDHVVSLYYTSAEESVRDLADGVEPEPMEGSTRLSQRWMQGSQTNEYFGEVPENGLEALDYYQSLAHGGDAYLSAEAAHRLGEMHFFGDANVPADAAAARPFFERAAAGGIPHALANLGLMHAHGLGVAKNSSAAVDLFTQAAELGFAQHGLGVVYWNGDALVPRNATRAVGHFEAAIDLEYFEAHQYLGAAYLDGVGVPRNVTRAFEHFLAASVMAPSRQSLFNVGVLYYQGTGVQPSCESALRHFRAVALRRDLPGFSVRHAIESFVAGDKTRALVEHLLLAQLGHVDAMVNAAFQLEKQLGDAWVPRPLETALRLYEHAALMHNDSEALRQLGQCHEAGWADLCAPNASQALQYYQAASGDAEALYHAGWLHLAAADWQAARGAFARCRAFAFPHHAPCVAPGLALDAWSLLHDIASWWSTLW</sequence>
<dbReference type="EMBL" id="JH767259">
    <property type="protein sequence ID" value="EQC25693.1"/>
    <property type="molecule type" value="Genomic_DNA"/>
</dbReference>
<dbReference type="GeneID" id="19957158"/>
<dbReference type="Gene3D" id="1.25.40.10">
    <property type="entry name" value="Tetratricopeptide repeat domain"/>
    <property type="match status" value="3"/>
</dbReference>
<dbReference type="InterPro" id="IPR050767">
    <property type="entry name" value="Sel1_AlgK"/>
</dbReference>
<dbReference type="PANTHER" id="PTHR11102">
    <property type="entry name" value="SEL-1-LIKE PROTEIN"/>
    <property type="match status" value="1"/>
</dbReference>
<dbReference type="Pfam" id="PF08238">
    <property type="entry name" value="Sel1"/>
    <property type="match status" value="7"/>
</dbReference>
<keyword evidence="4" id="KW-1185">Reference proteome</keyword>
<evidence type="ECO:0000313" key="4">
    <source>
        <dbReference type="Proteomes" id="UP000030762"/>
    </source>
</evidence>
<accession>T0R118</accession>
<keyword evidence="2" id="KW-0732">Signal</keyword>
<comment type="similarity">
    <text evidence="1">Belongs to the sel-1 family.</text>
</comment>
<dbReference type="PANTHER" id="PTHR11102:SF147">
    <property type="entry name" value="SEL1L ADAPTOR SUBUNIT OF ERAD E3 UBIQUITIN LIGASE"/>
    <property type="match status" value="1"/>
</dbReference>
<dbReference type="SMART" id="SM00671">
    <property type="entry name" value="SEL1"/>
    <property type="match status" value="8"/>
</dbReference>
<dbReference type="eggNOG" id="KOG1550">
    <property type="taxonomic scope" value="Eukaryota"/>
</dbReference>
<dbReference type="Proteomes" id="UP000030762">
    <property type="component" value="Unassembled WGS sequence"/>
</dbReference>
<evidence type="ECO:0000256" key="1">
    <source>
        <dbReference type="ARBA" id="ARBA00038101"/>
    </source>
</evidence>
<feature type="signal peptide" evidence="2">
    <location>
        <begin position="1"/>
        <end position="18"/>
    </location>
</feature>
<organism evidence="3 4">
    <name type="scientific">Saprolegnia diclina (strain VS20)</name>
    <dbReference type="NCBI Taxonomy" id="1156394"/>
    <lineage>
        <taxon>Eukaryota</taxon>
        <taxon>Sar</taxon>
        <taxon>Stramenopiles</taxon>
        <taxon>Oomycota</taxon>
        <taxon>Saprolegniomycetes</taxon>
        <taxon>Saprolegniales</taxon>
        <taxon>Saprolegniaceae</taxon>
        <taxon>Saprolegnia</taxon>
    </lineage>
</organism>
<dbReference type="SUPFAM" id="SSF81901">
    <property type="entry name" value="HCP-like"/>
    <property type="match status" value="3"/>
</dbReference>